<organism evidence="5 6">
    <name type="scientific">Raphidocelis subcapitata</name>
    <dbReference type="NCBI Taxonomy" id="307507"/>
    <lineage>
        <taxon>Eukaryota</taxon>
        <taxon>Viridiplantae</taxon>
        <taxon>Chlorophyta</taxon>
        <taxon>core chlorophytes</taxon>
        <taxon>Chlorophyceae</taxon>
        <taxon>CS clade</taxon>
        <taxon>Sphaeropleales</taxon>
        <taxon>Selenastraceae</taxon>
        <taxon>Raphidocelis</taxon>
    </lineage>
</organism>
<feature type="signal peptide" evidence="2">
    <location>
        <begin position="1"/>
        <end position="21"/>
    </location>
</feature>
<dbReference type="AlphaFoldDB" id="A0A2V0PP79"/>
<reference evidence="5 6" key="1">
    <citation type="journal article" date="2018" name="Sci. Rep.">
        <title>Raphidocelis subcapitata (=Pseudokirchneriella subcapitata) provides an insight into genome evolution and environmental adaptations in the Sphaeropleales.</title>
        <authorList>
            <person name="Suzuki S."/>
            <person name="Yamaguchi H."/>
            <person name="Nakajima N."/>
            <person name="Kawachi M."/>
        </authorList>
    </citation>
    <scope>NUCLEOTIDE SEQUENCE [LARGE SCALE GENOMIC DNA]</scope>
    <source>
        <strain evidence="5 6">NIES-35</strain>
    </source>
</reference>
<dbReference type="InterPro" id="IPR036249">
    <property type="entry name" value="Thioredoxin-like_sf"/>
</dbReference>
<dbReference type="InterPro" id="IPR011679">
    <property type="entry name" value="ERp29_C"/>
</dbReference>
<dbReference type="Proteomes" id="UP000247498">
    <property type="component" value="Unassembled WGS sequence"/>
</dbReference>
<keyword evidence="2" id="KW-0732">Signal</keyword>
<dbReference type="Pfam" id="PF07912">
    <property type="entry name" value="ERp29_N"/>
    <property type="match status" value="1"/>
</dbReference>
<dbReference type="STRING" id="307507.A0A2V0PP79"/>
<evidence type="ECO:0000256" key="2">
    <source>
        <dbReference type="SAM" id="SignalP"/>
    </source>
</evidence>
<comment type="caution">
    <text evidence="5">The sequence shown here is derived from an EMBL/GenBank/DDBJ whole genome shotgun (WGS) entry which is preliminary data.</text>
</comment>
<evidence type="ECO:0000313" key="5">
    <source>
        <dbReference type="EMBL" id="GBF98985.1"/>
    </source>
</evidence>
<evidence type="ECO:0008006" key="7">
    <source>
        <dbReference type="Google" id="ProtNLM"/>
    </source>
</evidence>
<feature type="domain" description="Endoplasmic reticulum resident protein 29 C-terminal" evidence="3">
    <location>
        <begin position="152"/>
        <end position="248"/>
    </location>
</feature>
<dbReference type="Gene3D" id="1.20.1150.12">
    <property type="entry name" value="Endoplasmic reticulum resident protein 29, C-terminal domain"/>
    <property type="match status" value="1"/>
</dbReference>
<dbReference type="InterPro" id="IPR016855">
    <property type="entry name" value="ERp29"/>
</dbReference>
<name>A0A2V0PP79_9CHLO</name>
<evidence type="ECO:0000259" key="4">
    <source>
        <dbReference type="Pfam" id="PF07912"/>
    </source>
</evidence>
<dbReference type="PANTHER" id="PTHR12211">
    <property type="entry name" value="ENDOPLASMIC RETICULUM PROTEIN ERP29"/>
    <property type="match status" value="1"/>
</dbReference>
<sequence>MAPRSAASLLLVLMTASLAAAISDKGVIYLDDLTFDKVVNGRDSVLVRFDREYPWGDAHDMFKELAAALGEADAPLVVAGVPISNREEYLVNPRLSRRFSLDKLKDDDLPKFRLFPRGADPRKPLAYAGAATRGALIDWGREHTGVFIGKKGQIEPLDAAAQRLMAAPPGERAAALAKAQEEAGALTLAPLQKEYAEYYIKAMARVVDNGDGWVEKEVQRLARMAGDKAVTAAKREAFEWKVNVLGGFKKPKAGGGGGGGKTEL</sequence>
<keyword evidence="1" id="KW-0256">Endoplasmic reticulum</keyword>
<keyword evidence="6" id="KW-1185">Reference proteome</keyword>
<dbReference type="InterPro" id="IPR012883">
    <property type="entry name" value="ERp29_N"/>
</dbReference>
<dbReference type="Gene3D" id="3.40.30.10">
    <property type="entry name" value="Glutaredoxin"/>
    <property type="match status" value="1"/>
</dbReference>
<evidence type="ECO:0000313" key="6">
    <source>
        <dbReference type="Proteomes" id="UP000247498"/>
    </source>
</evidence>
<dbReference type="InterPro" id="IPR036356">
    <property type="entry name" value="ERp29_C_sf"/>
</dbReference>
<gene>
    <name evidence="5" type="ORF">Rsub_11571</name>
</gene>
<dbReference type="InParanoid" id="A0A2V0PP79"/>
<dbReference type="EMBL" id="BDRX01000141">
    <property type="protein sequence ID" value="GBF98985.1"/>
    <property type="molecule type" value="Genomic_DNA"/>
</dbReference>
<dbReference type="Pfam" id="PF07749">
    <property type="entry name" value="ERp29"/>
    <property type="match status" value="1"/>
</dbReference>
<dbReference type="CDD" id="cd00238">
    <property type="entry name" value="ERp29c"/>
    <property type="match status" value="1"/>
</dbReference>
<dbReference type="PANTHER" id="PTHR12211:SF0">
    <property type="entry name" value="ENDOPLASMIC RETICULUM RESIDENT PROTEIN 29"/>
    <property type="match status" value="1"/>
</dbReference>
<accession>A0A2V0PP79</accession>
<evidence type="ECO:0000259" key="3">
    <source>
        <dbReference type="Pfam" id="PF07749"/>
    </source>
</evidence>
<dbReference type="SUPFAM" id="SSF52833">
    <property type="entry name" value="Thioredoxin-like"/>
    <property type="match status" value="1"/>
</dbReference>
<feature type="domain" description="ERp29 N-terminal" evidence="4">
    <location>
        <begin position="25"/>
        <end position="150"/>
    </location>
</feature>
<dbReference type="OrthoDB" id="417262at2759"/>
<dbReference type="GO" id="GO:0005788">
    <property type="term" value="C:endoplasmic reticulum lumen"/>
    <property type="evidence" value="ECO:0007669"/>
    <property type="project" value="InterPro"/>
</dbReference>
<evidence type="ECO:0000256" key="1">
    <source>
        <dbReference type="ARBA" id="ARBA00022824"/>
    </source>
</evidence>
<protein>
    <recommendedName>
        <fullName evidence="7">Endoplasmic reticulum resident protein 29 C-terminal domain-containing protein</fullName>
    </recommendedName>
</protein>
<dbReference type="SUPFAM" id="SSF47933">
    <property type="entry name" value="ERP29 C domain-like"/>
    <property type="match status" value="1"/>
</dbReference>
<feature type="chain" id="PRO_5015901249" description="Endoplasmic reticulum resident protein 29 C-terminal domain-containing protein" evidence="2">
    <location>
        <begin position="22"/>
        <end position="264"/>
    </location>
</feature>
<dbReference type="GO" id="GO:0009306">
    <property type="term" value="P:protein secretion"/>
    <property type="evidence" value="ECO:0007669"/>
    <property type="project" value="InterPro"/>
</dbReference>
<proteinExistence type="predicted"/>